<dbReference type="SUPFAM" id="SSF82784">
    <property type="entry name" value="OsmC-like"/>
    <property type="match status" value="1"/>
</dbReference>
<dbReference type="InterPro" id="IPR036102">
    <property type="entry name" value="OsmC/Ohrsf"/>
</dbReference>
<dbReference type="AlphaFoldDB" id="A0A1E5G888"/>
<dbReference type="InterPro" id="IPR019953">
    <property type="entry name" value="OHR"/>
</dbReference>
<dbReference type="OrthoDB" id="9797508at2"/>
<evidence type="ECO:0000313" key="3">
    <source>
        <dbReference type="Proteomes" id="UP000095094"/>
    </source>
</evidence>
<sequence>MKKIYSTTIINTGGREGEVYSPDKSFSYQVTSPGPHKENKTNPEQLFAAAYSSCFNSALELVMGQKNIHSKSTVKATVSLFSDEETGFQVGVVLSVKIDDVDHATAEELVKAAHEVCPYSKATKGNISVELEVE</sequence>
<comment type="caution">
    <text evidence="2">The sequence shown here is derived from an EMBL/GenBank/DDBJ whole genome shotgun (WGS) entry which is preliminary data.</text>
</comment>
<dbReference type="PANTHER" id="PTHR33797:SF2">
    <property type="entry name" value="ORGANIC HYDROPEROXIDE RESISTANCE PROTEIN-LIKE"/>
    <property type="match status" value="1"/>
</dbReference>
<accession>A0A1E5G888</accession>
<keyword evidence="3" id="KW-1185">Reference proteome</keyword>
<dbReference type="Gene3D" id="3.30.300.20">
    <property type="match status" value="1"/>
</dbReference>
<dbReference type="InterPro" id="IPR015946">
    <property type="entry name" value="KH_dom-like_a/b"/>
</dbReference>
<dbReference type="InterPro" id="IPR003718">
    <property type="entry name" value="OsmC/Ohr_fam"/>
</dbReference>
<dbReference type="NCBIfam" id="TIGR03561">
    <property type="entry name" value="organ_hyd_perox"/>
    <property type="match status" value="1"/>
</dbReference>
<protein>
    <submittedName>
        <fullName evidence="2">Osmotically inducible protein C</fullName>
    </submittedName>
</protein>
<dbReference type="PANTHER" id="PTHR33797">
    <property type="entry name" value="ORGANIC HYDROPEROXIDE RESISTANCE PROTEIN-LIKE"/>
    <property type="match status" value="1"/>
</dbReference>
<comment type="similarity">
    <text evidence="1">Belongs to the OsmC/Ohr family.</text>
</comment>
<evidence type="ECO:0000256" key="1">
    <source>
        <dbReference type="ARBA" id="ARBA00007378"/>
    </source>
</evidence>
<dbReference type="RefSeq" id="WP_069665307.1">
    <property type="nucleotide sequence ID" value="NZ_JBHUJJ010000001.1"/>
</dbReference>
<reference evidence="3" key="1">
    <citation type="submission" date="2016-09" db="EMBL/GenBank/DDBJ databases">
        <authorList>
            <person name="Gulvik C.A."/>
        </authorList>
    </citation>
    <scope>NUCLEOTIDE SEQUENCE [LARGE SCALE GENOMIC DNA]</scope>
    <source>
        <strain evidence="3">LMG 8895</strain>
    </source>
</reference>
<dbReference type="GO" id="GO:0006979">
    <property type="term" value="P:response to oxidative stress"/>
    <property type="evidence" value="ECO:0007669"/>
    <property type="project" value="InterPro"/>
</dbReference>
<organism evidence="2 3">
    <name type="scientific">Enterococcus termitis</name>
    <dbReference type="NCBI Taxonomy" id="332950"/>
    <lineage>
        <taxon>Bacteria</taxon>
        <taxon>Bacillati</taxon>
        <taxon>Bacillota</taxon>
        <taxon>Bacilli</taxon>
        <taxon>Lactobacillales</taxon>
        <taxon>Enterococcaceae</taxon>
        <taxon>Enterococcus</taxon>
    </lineage>
</organism>
<evidence type="ECO:0000313" key="2">
    <source>
        <dbReference type="EMBL" id="OEG08470.1"/>
    </source>
</evidence>
<name>A0A1E5G888_9ENTE</name>
<dbReference type="Proteomes" id="UP000095094">
    <property type="component" value="Unassembled WGS sequence"/>
</dbReference>
<dbReference type="PATRIC" id="fig|332950.4.peg.3929"/>
<dbReference type="Pfam" id="PF02566">
    <property type="entry name" value="OsmC"/>
    <property type="match status" value="1"/>
</dbReference>
<gene>
    <name evidence="2" type="ORF">BCR25_13770</name>
</gene>
<dbReference type="EMBL" id="MIJY01000047">
    <property type="protein sequence ID" value="OEG08470.1"/>
    <property type="molecule type" value="Genomic_DNA"/>
</dbReference>
<proteinExistence type="inferred from homology"/>